<feature type="transmembrane region" description="Helical" evidence="6">
    <location>
        <begin position="406"/>
        <end position="424"/>
    </location>
</feature>
<keyword evidence="5 6" id="KW-0472">Membrane</keyword>
<evidence type="ECO:0000256" key="6">
    <source>
        <dbReference type="SAM" id="Phobius"/>
    </source>
</evidence>
<dbReference type="PANTHER" id="PTHR43791:SF36">
    <property type="entry name" value="TRANSPORTER, PUTATIVE (AFU_ORTHOLOGUE AFUA_6G08340)-RELATED"/>
    <property type="match status" value="1"/>
</dbReference>
<feature type="transmembrane region" description="Helical" evidence="6">
    <location>
        <begin position="374"/>
        <end position="394"/>
    </location>
</feature>
<evidence type="ECO:0000256" key="4">
    <source>
        <dbReference type="ARBA" id="ARBA00022989"/>
    </source>
</evidence>
<feature type="transmembrane region" description="Helical" evidence="6">
    <location>
        <begin position="276"/>
        <end position="296"/>
    </location>
</feature>
<feature type="transmembrane region" description="Helical" evidence="6">
    <location>
        <begin position="116"/>
        <end position="135"/>
    </location>
</feature>
<evidence type="ECO:0000259" key="7">
    <source>
        <dbReference type="PROSITE" id="PS50850"/>
    </source>
</evidence>
<proteinExistence type="predicted"/>
<accession>A0A139A6C8</accession>
<protein>
    <submittedName>
        <fullName evidence="8">MFS general substrate transporter</fullName>
    </submittedName>
</protein>
<dbReference type="STRING" id="1344416.A0A139A6C8"/>
<feature type="domain" description="Major facilitator superfamily (MFS) profile" evidence="7">
    <location>
        <begin position="42"/>
        <end position="495"/>
    </location>
</feature>
<dbReference type="Proteomes" id="UP000070544">
    <property type="component" value="Unassembled WGS sequence"/>
</dbReference>
<dbReference type="FunFam" id="1.20.1250.20:FF:000057">
    <property type="entry name" value="MFS general substrate transporter"/>
    <property type="match status" value="1"/>
</dbReference>
<evidence type="ECO:0000313" key="9">
    <source>
        <dbReference type="Proteomes" id="UP000070544"/>
    </source>
</evidence>
<gene>
    <name evidence="8" type="ORF">M427DRAFT_399190</name>
</gene>
<dbReference type="Gene3D" id="1.20.1250.20">
    <property type="entry name" value="MFS general substrate transporter like domains"/>
    <property type="match status" value="1"/>
</dbReference>
<feature type="transmembrane region" description="Helical" evidence="6">
    <location>
        <begin position="342"/>
        <end position="362"/>
    </location>
</feature>
<feature type="transmembrane region" description="Helical" evidence="6">
    <location>
        <begin position="308"/>
        <end position="330"/>
    </location>
</feature>
<feature type="transmembrane region" description="Helical" evidence="6">
    <location>
        <begin position="141"/>
        <end position="164"/>
    </location>
</feature>
<keyword evidence="4 6" id="KW-1133">Transmembrane helix</keyword>
<name>A0A139A6C8_GONPJ</name>
<dbReference type="GO" id="GO:0016020">
    <property type="term" value="C:membrane"/>
    <property type="evidence" value="ECO:0007669"/>
    <property type="project" value="UniProtKB-SubCell"/>
</dbReference>
<dbReference type="GO" id="GO:0022857">
    <property type="term" value="F:transmembrane transporter activity"/>
    <property type="evidence" value="ECO:0007669"/>
    <property type="project" value="InterPro"/>
</dbReference>
<dbReference type="InterPro" id="IPR020846">
    <property type="entry name" value="MFS_dom"/>
</dbReference>
<dbReference type="AlphaFoldDB" id="A0A139A6C8"/>
<evidence type="ECO:0000256" key="5">
    <source>
        <dbReference type="ARBA" id="ARBA00023136"/>
    </source>
</evidence>
<dbReference type="OrthoDB" id="6730379at2759"/>
<feature type="transmembrane region" description="Helical" evidence="6">
    <location>
        <begin position="176"/>
        <end position="198"/>
    </location>
</feature>
<keyword evidence="9" id="KW-1185">Reference proteome</keyword>
<comment type="subcellular location">
    <subcellularLocation>
        <location evidence="1">Membrane</location>
        <topology evidence="1">Multi-pass membrane protein</topology>
    </subcellularLocation>
</comment>
<dbReference type="InterPro" id="IPR011701">
    <property type="entry name" value="MFS"/>
</dbReference>
<evidence type="ECO:0000256" key="1">
    <source>
        <dbReference type="ARBA" id="ARBA00004141"/>
    </source>
</evidence>
<sequence>MSEQWDPRFDERSFNKLNEKAVPPSWTDEEENRVVRKLDMYLLPWMCVCYTSLLVDRGNISTAYIINRETPSHTMVNQLGLTGSQPNWAISAFYFGFVLFEIPSNLLITKFNPSRWIARIMTSWGIAATCMAAVNNFPSLVAVRVIIGIMEAGFGPGMMLYLAFWYKKYQVSGRWATMYAGGLLLSNFGILISYGVAFMDGRGGLPGWRWLFIIEGAASVLIGIATAFILPDYPQTCKFLNDREKEIVIGRLPPTGPTMHAKDMKLGEILDAFTDWTMYAFALSLVLLLTTVSALSSFQPTIINQMGFVSTTAQLMGIPTSLATTFFVVTSNWSSDYQQEKAIHGVVVLVPPIIGYFLLATIQPSLSPGGRYGLLFLLMSSSSFIPLVSGFATISTKGASRAAVRSAFTLAIGNIGAAAGAQVYQSDDAPLYVRGHFINAGFVIGALCVYLVTVWIVTKRGEYTGPKANLMVIEHGGVELGDSQFLSFEQVVPKS</sequence>
<organism evidence="8 9">
    <name type="scientific">Gonapodya prolifera (strain JEL478)</name>
    <name type="common">Monoblepharis prolifera</name>
    <dbReference type="NCBI Taxonomy" id="1344416"/>
    <lineage>
        <taxon>Eukaryota</taxon>
        <taxon>Fungi</taxon>
        <taxon>Fungi incertae sedis</taxon>
        <taxon>Chytridiomycota</taxon>
        <taxon>Chytridiomycota incertae sedis</taxon>
        <taxon>Monoblepharidomycetes</taxon>
        <taxon>Monoblepharidales</taxon>
        <taxon>Gonapodyaceae</taxon>
        <taxon>Gonapodya</taxon>
    </lineage>
</organism>
<dbReference type="Pfam" id="PF07690">
    <property type="entry name" value="MFS_1"/>
    <property type="match status" value="1"/>
</dbReference>
<dbReference type="PANTHER" id="PTHR43791">
    <property type="entry name" value="PERMEASE-RELATED"/>
    <property type="match status" value="1"/>
</dbReference>
<evidence type="ECO:0000313" key="8">
    <source>
        <dbReference type="EMBL" id="KXS12347.1"/>
    </source>
</evidence>
<feature type="transmembrane region" description="Helical" evidence="6">
    <location>
        <begin position="86"/>
        <end position="104"/>
    </location>
</feature>
<dbReference type="InterPro" id="IPR036259">
    <property type="entry name" value="MFS_trans_sf"/>
</dbReference>
<keyword evidence="2" id="KW-0813">Transport</keyword>
<evidence type="ECO:0000256" key="2">
    <source>
        <dbReference type="ARBA" id="ARBA00022448"/>
    </source>
</evidence>
<reference evidence="8 9" key="1">
    <citation type="journal article" date="2015" name="Genome Biol. Evol.">
        <title>Phylogenomic analyses indicate that early fungi evolved digesting cell walls of algal ancestors of land plants.</title>
        <authorList>
            <person name="Chang Y."/>
            <person name="Wang S."/>
            <person name="Sekimoto S."/>
            <person name="Aerts A.L."/>
            <person name="Choi C."/>
            <person name="Clum A."/>
            <person name="LaButti K.M."/>
            <person name="Lindquist E.A."/>
            <person name="Yee Ngan C."/>
            <person name="Ohm R.A."/>
            <person name="Salamov A.A."/>
            <person name="Grigoriev I.V."/>
            <person name="Spatafora J.W."/>
            <person name="Berbee M.L."/>
        </authorList>
    </citation>
    <scope>NUCLEOTIDE SEQUENCE [LARGE SCALE GENOMIC DNA]</scope>
    <source>
        <strain evidence="8 9">JEL478</strain>
    </source>
</reference>
<feature type="transmembrane region" description="Helical" evidence="6">
    <location>
        <begin position="436"/>
        <end position="457"/>
    </location>
</feature>
<dbReference type="PROSITE" id="PS50850">
    <property type="entry name" value="MFS"/>
    <property type="match status" value="1"/>
</dbReference>
<keyword evidence="3 6" id="KW-0812">Transmembrane</keyword>
<dbReference type="EMBL" id="KQ965789">
    <property type="protein sequence ID" value="KXS12347.1"/>
    <property type="molecule type" value="Genomic_DNA"/>
</dbReference>
<dbReference type="SUPFAM" id="SSF103473">
    <property type="entry name" value="MFS general substrate transporter"/>
    <property type="match status" value="1"/>
</dbReference>
<feature type="transmembrane region" description="Helical" evidence="6">
    <location>
        <begin position="210"/>
        <end position="230"/>
    </location>
</feature>
<evidence type="ECO:0000256" key="3">
    <source>
        <dbReference type="ARBA" id="ARBA00022692"/>
    </source>
</evidence>